<evidence type="ECO:0000256" key="11">
    <source>
        <dbReference type="ARBA" id="ARBA00061004"/>
    </source>
</evidence>
<dbReference type="SUPFAM" id="SSF46565">
    <property type="entry name" value="Chaperone J-domain"/>
    <property type="match status" value="1"/>
</dbReference>
<organism evidence="17 18">
    <name type="scientific">Solilutibacter pythonis</name>
    <dbReference type="NCBI Taxonomy" id="2483112"/>
    <lineage>
        <taxon>Bacteria</taxon>
        <taxon>Pseudomonadati</taxon>
        <taxon>Pseudomonadota</taxon>
        <taxon>Gammaproteobacteria</taxon>
        <taxon>Lysobacterales</taxon>
        <taxon>Lysobacteraceae</taxon>
        <taxon>Solilutibacter</taxon>
    </lineage>
</organism>
<feature type="binding site" evidence="13">
    <location>
        <position position="195"/>
    </location>
    <ligand>
        <name>Zn(2+)</name>
        <dbReference type="ChEBI" id="CHEBI:29105"/>
        <label>1</label>
    </ligand>
</feature>
<dbReference type="NCBIfam" id="TIGR02349">
    <property type="entry name" value="DnaJ_bact"/>
    <property type="match status" value="1"/>
</dbReference>
<evidence type="ECO:0000259" key="16">
    <source>
        <dbReference type="PROSITE" id="PS51188"/>
    </source>
</evidence>
<sequence>MSKRDYYEVLGVSRTVTEAELKVAYRRAAAKHHPDRNHGNEKVAEVAFKECKEAYEVLSDAQKRRAYDQYGHAAFEHGMGGGAGHADVGDIFGDIFGNIFGGGMGGGQRQRRGADIGYRLDLDLEEAVAGLQKKIELPTLAECDDCHGSGSEDGKLDTCPHCGGRGQIVMQRGPFRMQQPCPHCMGRGQVTANPCKSCHGNGRVQQEKVLEVSIPAGVDNGDRIRLSGEGEAGPAGVPPGDLYVEIRVRQHDIFTREGDDLHCEVPIRISQAALGDTVRVPTLSGEADIRIPAETQSGKVFRLRGKGVKSVRSRQEGDLYCTAIVETPVNLTSEQRELLEKFESTFAGEGARKHSPRHSTFIDGVKGFWDRMTG</sequence>
<dbReference type="RefSeq" id="WP_122100132.1">
    <property type="nucleotide sequence ID" value="NZ_RFLY01000001.1"/>
</dbReference>
<feature type="binding site" evidence="13">
    <location>
        <position position="162"/>
    </location>
    <ligand>
        <name>Zn(2+)</name>
        <dbReference type="ChEBI" id="CHEBI:29105"/>
        <label>2</label>
    </ligand>
</feature>
<dbReference type="InterPro" id="IPR036410">
    <property type="entry name" value="HSP_DnaJ_Cys-rich_dom_sf"/>
</dbReference>
<feature type="binding site" evidence="13">
    <location>
        <position position="198"/>
    </location>
    <ligand>
        <name>Zn(2+)</name>
        <dbReference type="ChEBI" id="CHEBI:29105"/>
        <label>1</label>
    </ligand>
</feature>
<dbReference type="InterPro" id="IPR008971">
    <property type="entry name" value="HSP40/DnaJ_pept-bd"/>
</dbReference>
<evidence type="ECO:0000256" key="14">
    <source>
        <dbReference type="PROSITE-ProRule" id="PRU00546"/>
    </source>
</evidence>
<dbReference type="CDD" id="cd10719">
    <property type="entry name" value="DnaJ_zf"/>
    <property type="match status" value="1"/>
</dbReference>
<name>A0A3M2I8W1_9GAMM</name>
<evidence type="ECO:0000313" key="18">
    <source>
        <dbReference type="Proteomes" id="UP000275012"/>
    </source>
</evidence>
<dbReference type="Gene3D" id="2.60.260.20">
    <property type="entry name" value="Urease metallochaperone UreE, N-terminal domain"/>
    <property type="match status" value="2"/>
</dbReference>
<dbReference type="InterPro" id="IPR002939">
    <property type="entry name" value="DnaJ_C"/>
</dbReference>
<feature type="binding site" evidence="13">
    <location>
        <position position="181"/>
    </location>
    <ligand>
        <name>Zn(2+)</name>
        <dbReference type="ChEBI" id="CHEBI:29105"/>
        <label>2</label>
    </ligand>
</feature>
<dbReference type="InterPro" id="IPR036869">
    <property type="entry name" value="J_dom_sf"/>
</dbReference>
<dbReference type="HAMAP" id="MF_01152">
    <property type="entry name" value="DnaJ"/>
    <property type="match status" value="1"/>
</dbReference>
<dbReference type="GO" id="GO:0006260">
    <property type="term" value="P:DNA replication"/>
    <property type="evidence" value="ECO:0007669"/>
    <property type="project" value="UniProtKB-KW"/>
</dbReference>
<keyword evidence="18" id="KW-1185">Reference proteome</keyword>
<feature type="domain" description="J" evidence="15">
    <location>
        <begin position="5"/>
        <end position="71"/>
    </location>
</feature>
<evidence type="ECO:0000313" key="17">
    <source>
        <dbReference type="EMBL" id="RMH94744.1"/>
    </source>
</evidence>
<dbReference type="OrthoDB" id="9779889at2"/>
<dbReference type="Proteomes" id="UP000275012">
    <property type="component" value="Unassembled WGS sequence"/>
</dbReference>
<keyword evidence="7 13" id="KW-0863">Zinc-finger</keyword>
<evidence type="ECO:0000256" key="7">
    <source>
        <dbReference type="ARBA" id="ARBA00022771"/>
    </source>
</evidence>
<dbReference type="InterPro" id="IPR001305">
    <property type="entry name" value="HSP_DnaJ_Cys-rich_dom"/>
</dbReference>
<dbReference type="GO" id="GO:0005524">
    <property type="term" value="F:ATP binding"/>
    <property type="evidence" value="ECO:0007669"/>
    <property type="project" value="InterPro"/>
</dbReference>
<comment type="function">
    <text evidence="13">Participates actively in the response to hyperosmotic and heat shock by preventing the aggregation of stress-denatured proteins and by disaggregating proteins, also in an autonomous, DnaK-independent fashion. Unfolded proteins bind initially to DnaJ; upon interaction with the DnaJ-bound protein, DnaK hydrolyzes its bound ATP, resulting in the formation of a stable complex. GrpE releases ADP from DnaK; ATP binding to DnaK triggers the release of the substrate protein, thus completing the reaction cycle. Several rounds of ATP-dependent interactions between DnaJ, DnaK and GrpE are required for fully efficient folding. Also involved, together with DnaK and GrpE, in the DNA replication of plasmids through activation of initiation proteins.</text>
</comment>
<evidence type="ECO:0000256" key="13">
    <source>
        <dbReference type="HAMAP-Rule" id="MF_01152"/>
    </source>
</evidence>
<evidence type="ECO:0000256" key="6">
    <source>
        <dbReference type="ARBA" id="ARBA00022737"/>
    </source>
</evidence>
<dbReference type="NCBIfam" id="NF008035">
    <property type="entry name" value="PRK10767.1"/>
    <property type="match status" value="1"/>
</dbReference>
<dbReference type="Pfam" id="PF01556">
    <property type="entry name" value="DnaJ_C"/>
    <property type="match status" value="1"/>
</dbReference>
<dbReference type="PRINTS" id="PR00625">
    <property type="entry name" value="JDOMAIN"/>
</dbReference>
<dbReference type="PROSITE" id="PS51188">
    <property type="entry name" value="ZF_CR"/>
    <property type="match status" value="1"/>
</dbReference>
<comment type="subunit">
    <text evidence="2 13">Homodimer.</text>
</comment>
<comment type="cofactor">
    <cofactor evidence="13">
        <name>Zn(2+)</name>
        <dbReference type="ChEBI" id="CHEBI:29105"/>
    </cofactor>
    <text evidence="13">Binds 2 Zn(2+) ions per monomer.</text>
</comment>
<keyword evidence="6 13" id="KW-0677">Repeat</keyword>
<evidence type="ECO:0000256" key="1">
    <source>
        <dbReference type="ARBA" id="ARBA00004496"/>
    </source>
</evidence>
<feature type="binding site" evidence="13">
    <location>
        <position position="159"/>
    </location>
    <ligand>
        <name>Zn(2+)</name>
        <dbReference type="ChEBI" id="CHEBI:29105"/>
        <label>2</label>
    </ligand>
</feature>
<feature type="domain" description="CR-type" evidence="16">
    <location>
        <begin position="130"/>
        <end position="207"/>
    </location>
</feature>
<dbReference type="GO" id="GO:0051082">
    <property type="term" value="F:unfolded protein binding"/>
    <property type="evidence" value="ECO:0007669"/>
    <property type="project" value="UniProtKB-UniRule"/>
</dbReference>
<dbReference type="PROSITE" id="PS50076">
    <property type="entry name" value="DNAJ_2"/>
    <property type="match status" value="1"/>
</dbReference>
<dbReference type="CDD" id="cd06257">
    <property type="entry name" value="DnaJ"/>
    <property type="match status" value="1"/>
</dbReference>
<evidence type="ECO:0000256" key="3">
    <source>
        <dbReference type="ARBA" id="ARBA00022490"/>
    </source>
</evidence>
<dbReference type="SUPFAM" id="SSF49493">
    <property type="entry name" value="HSP40/DnaJ peptide-binding domain"/>
    <property type="match status" value="2"/>
</dbReference>
<keyword evidence="8 13" id="KW-0862">Zinc</keyword>
<dbReference type="Gene3D" id="1.10.287.110">
    <property type="entry name" value="DnaJ domain"/>
    <property type="match status" value="1"/>
</dbReference>
<keyword evidence="9 13" id="KW-0346">Stress response</keyword>
<proteinExistence type="inferred from homology"/>
<keyword evidence="10 13" id="KW-0143">Chaperone</keyword>
<dbReference type="CDD" id="cd10747">
    <property type="entry name" value="DnaJ_C"/>
    <property type="match status" value="1"/>
</dbReference>
<dbReference type="GO" id="GO:0042026">
    <property type="term" value="P:protein refolding"/>
    <property type="evidence" value="ECO:0007669"/>
    <property type="project" value="TreeGrafter"/>
</dbReference>
<dbReference type="Gene3D" id="6.20.20.10">
    <property type="match status" value="2"/>
</dbReference>
<feature type="zinc finger region" description="CR-type" evidence="14">
    <location>
        <begin position="130"/>
        <end position="207"/>
    </location>
</feature>
<evidence type="ECO:0000256" key="10">
    <source>
        <dbReference type="ARBA" id="ARBA00023186"/>
    </source>
</evidence>
<feature type="repeat" description="CXXCXGXG motif" evidence="13">
    <location>
        <begin position="143"/>
        <end position="150"/>
    </location>
</feature>
<comment type="similarity">
    <text evidence="11 13">Belongs to the DnaJ family.</text>
</comment>
<evidence type="ECO:0000259" key="15">
    <source>
        <dbReference type="PROSITE" id="PS50076"/>
    </source>
</evidence>
<evidence type="ECO:0000256" key="8">
    <source>
        <dbReference type="ARBA" id="ARBA00022833"/>
    </source>
</evidence>
<evidence type="ECO:0000256" key="2">
    <source>
        <dbReference type="ARBA" id="ARBA00011738"/>
    </source>
</evidence>
<protein>
    <recommendedName>
        <fullName evidence="12 13">Chaperone protein DnaJ</fullName>
    </recommendedName>
</protein>
<dbReference type="InterPro" id="IPR012724">
    <property type="entry name" value="DnaJ"/>
</dbReference>
<keyword evidence="3 13" id="KW-0963">Cytoplasm</keyword>
<feature type="binding site" evidence="13">
    <location>
        <position position="184"/>
    </location>
    <ligand>
        <name>Zn(2+)</name>
        <dbReference type="ChEBI" id="CHEBI:29105"/>
        <label>2</label>
    </ligand>
</feature>
<dbReference type="PANTHER" id="PTHR43096:SF48">
    <property type="entry name" value="CHAPERONE PROTEIN DNAJ"/>
    <property type="match status" value="1"/>
</dbReference>
<evidence type="ECO:0000256" key="9">
    <source>
        <dbReference type="ARBA" id="ARBA00023016"/>
    </source>
</evidence>
<feature type="repeat" description="CXXCXGXG motif" evidence="13">
    <location>
        <begin position="195"/>
        <end position="202"/>
    </location>
</feature>
<dbReference type="EMBL" id="RFLY01000001">
    <property type="protein sequence ID" value="RMH94744.1"/>
    <property type="molecule type" value="Genomic_DNA"/>
</dbReference>
<dbReference type="GO" id="GO:0005737">
    <property type="term" value="C:cytoplasm"/>
    <property type="evidence" value="ECO:0007669"/>
    <property type="project" value="UniProtKB-SubCell"/>
</dbReference>
<evidence type="ECO:0000256" key="4">
    <source>
        <dbReference type="ARBA" id="ARBA00022705"/>
    </source>
</evidence>
<keyword evidence="4 13" id="KW-0235">DNA replication</keyword>
<dbReference type="GO" id="GO:0008270">
    <property type="term" value="F:zinc ion binding"/>
    <property type="evidence" value="ECO:0007669"/>
    <property type="project" value="UniProtKB-UniRule"/>
</dbReference>
<reference evidence="17 18" key="1">
    <citation type="submission" date="2018-10" db="EMBL/GenBank/DDBJ databases">
        <title>Proposal of Lysobacter pythonis sp. nov. isolated from royal pythons (Python regius).</title>
        <authorList>
            <person name="Hans-Juergen B."/>
            <person name="Huptas C."/>
            <person name="Sandra B."/>
            <person name="Igor L."/>
            <person name="Joachim S."/>
            <person name="Siegfried S."/>
            <person name="Mareike W."/>
            <person name="Peter K."/>
        </authorList>
    </citation>
    <scope>NUCLEOTIDE SEQUENCE [LARGE SCALE GENOMIC DNA]</scope>
    <source>
        <strain evidence="17 18">4284/11</strain>
    </source>
</reference>
<accession>A0A3M2I8W1</accession>
<comment type="domain">
    <text evidence="13">The J domain is necessary and sufficient to stimulate DnaK ATPase activity. Zinc center 1 plays an important role in the autonomous, DnaK-independent chaperone activity of DnaJ. Zinc center 2 is essential for interaction with DnaK and for DnaJ activity.</text>
</comment>
<comment type="subcellular location">
    <subcellularLocation>
        <location evidence="1 13">Cytoplasm</location>
    </subcellularLocation>
</comment>
<dbReference type="SMART" id="SM00271">
    <property type="entry name" value="DnaJ"/>
    <property type="match status" value="1"/>
</dbReference>
<feature type="binding site" evidence="13">
    <location>
        <position position="143"/>
    </location>
    <ligand>
        <name>Zn(2+)</name>
        <dbReference type="ChEBI" id="CHEBI:29105"/>
        <label>1</label>
    </ligand>
</feature>
<dbReference type="InterPro" id="IPR001623">
    <property type="entry name" value="DnaJ_domain"/>
</dbReference>
<feature type="binding site" evidence="13">
    <location>
        <position position="146"/>
    </location>
    <ligand>
        <name>Zn(2+)</name>
        <dbReference type="ChEBI" id="CHEBI:29105"/>
        <label>1</label>
    </ligand>
</feature>
<evidence type="ECO:0000256" key="5">
    <source>
        <dbReference type="ARBA" id="ARBA00022723"/>
    </source>
</evidence>
<comment type="caution">
    <text evidence="17">The sequence shown here is derived from an EMBL/GenBank/DDBJ whole genome shotgun (WGS) entry which is preliminary data.</text>
</comment>
<evidence type="ECO:0000256" key="12">
    <source>
        <dbReference type="ARBA" id="ARBA00067609"/>
    </source>
</evidence>
<gene>
    <name evidence="13 17" type="primary">dnaJ</name>
    <name evidence="17" type="ORF">EBB59_00095</name>
</gene>
<dbReference type="GO" id="GO:0031072">
    <property type="term" value="F:heat shock protein binding"/>
    <property type="evidence" value="ECO:0007669"/>
    <property type="project" value="InterPro"/>
</dbReference>
<keyword evidence="5 13" id="KW-0479">Metal-binding</keyword>
<dbReference type="FunFam" id="2.10.230.10:FF:000002">
    <property type="entry name" value="Molecular chaperone DnaJ"/>
    <property type="match status" value="1"/>
</dbReference>
<dbReference type="SUPFAM" id="SSF57938">
    <property type="entry name" value="DnaJ/Hsp40 cysteine-rich domain"/>
    <property type="match status" value="1"/>
</dbReference>
<dbReference type="Pfam" id="PF00226">
    <property type="entry name" value="DnaJ"/>
    <property type="match status" value="1"/>
</dbReference>
<feature type="repeat" description="CXXCXGXG motif" evidence="13">
    <location>
        <begin position="181"/>
        <end position="188"/>
    </location>
</feature>
<feature type="repeat" description="CXXCXGXG motif" evidence="13">
    <location>
        <begin position="159"/>
        <end position="166"/>
    </location>
</feature>
<dbReference type="PANTHER" id="PTHR43096">
    <property type="entry name" value="DNAJ HOMOLOG 1, MITOCHONDRIAL-RELATED"/>
    <property type="match status" value="1"/>
</dbReference>
<dbReference type="Pfam" id="PF00684">
    <property type="entry name" value="DnaJ_CXXCXGXG"/>
    <property type="match status" value="1"/>
</dbReference>
<dbReference type="GO" id="GO:0009408">
    <property type="term" value="P:response to heat"/>
    <property type="evidence" value="ECO:0007669"/>
    <property type="project" value="InterPro"/>
</dbReference>
<dbReference type="AlphaFoldDB" id="A0A3M2I8W1"/>
<dbReference type="FunFam" id="2.60.260.20:FF:000004">
    <property type="entry name" value="Molecular chaperone DnaJ"/>
    <property type="match status" value="1"/>
</dbReference>